<dbReference type="Proteomes" id="UP001251857">
    <property type="component" value="Unassembled WGS sequence"/>
</dbReference>
<keyword evidence="2" id="KW-1185">Reference proteome</keyword>
<comment type="caution">
    <text evidence="1">The sequence shown here is derived from an EMBL/GenBank/DDBJ whole genome shotgun (WGS) entry which is preliminary data.</text>
</comment>
<organism evidence="1 2">
    <name type="scientific">Spectribacter hydrogenoxidans</name>
    <dbReference type="NCBI Taxonomy" id="3075608"/>
    <lineage>
        <taxon>Bacteria</taxon>
        <taxon>Pseudomonadati</taxon>
        <taxon>Pseudomonadota</taxon>
        <taxon>Gammaproteobacteria</taxon>
        <taxon>Salinisphaerales</taxon>
        <taxon>Salinisphaeraceae</taxon>
        <taxon>Spectribacter</taxon>
    </lineage>
</organism>
<dbReference type="EMBL" id="JAVRIB010000009">
    <property type="protein sequence ID" value="MDT0635239.1"/>
    <property type="molecule type" value="Genomic_DNA"/>
</dbReference>
<evidence type="ECO:0000313" key="2">
    <source>
        <dbReference type="Proteomes" id="UP001251857"/>
    </source>
</evidence>
<gene>
    <name evidence="1" type="ORF">RM532_09765</name>
</gene>
<accession>A0ABU3C1J8</accession>
<sequence>MKTLSRYVRAGAGAVLAALQQLVTAEQVHVQVQWQRLQARANVALQAGDVGTLLRDQRRLRTPSVDGVKAVSVWRSALVAARQHWQSRVQSLPLED</sequence>
<proteinExistence type="predicted"/>
<evidence type="ECO:0000313" key="1">
    <source>
        <dbReference type="EMBL" id="MDT0635239.1"/>
    </source>
</evidence>
<protein>
    <submittedName>
        <fullName evidence="1">Uncharacterized protein</fullName>
    </submittedName>
</protein>
<dbReference type="RefSeq" id="WP_311653136.1">
    <property type="nucleotide sequence ID" value="NZ_JAVRIB010000009.1"/>
</dbReference>
<name>A0ABU3C1J8_9GAMM</name>
<reference evidence="1 2" key="1">
    <citation type="submission" date="2023-09" db="EMBL/GenBank/DDBJ databases">
        <authorList>
            <person name="Rey-Velasco X."/>
        </authorList>
    </citation>
    <scope>NUCLEOTIDE SEQUENCE [LARGE SCALE GENOMIC DNA]</scope>
    <source>
        <strain evidence="1 2">W335</strain>
    </source>
</reference>